<keyword evidence="2" id="KW-1185">Reference proteome</keyword>
<protein>
    <submittedName>
        <fullName evidence="1">Uncharacterized protein</fullName>
    </submittedName>
</protein>
<sequence>MQQELQRTLVLPTTDYNGRISEVQPSIAEITARLMENCETTVLNLAYNPFNLCYKPINLYATGLSS</sequence>
<dbReference type="AlphaFoldDB" id="A0AA88HA58"/>
<dbReference type="EMBL" id="JAVRJZ010002455">
    <property type="protein sequence ID" value="KAK2701662.1"/>
    <property type="molecule type" value="Genomic_DNA"/>
</dbReference>
<proteinExistence type="predicted"/>
<dbReference type="Proteomes" id="UP001187531">
    <property type="component" value="Unassembled WGS sequence"/>
</dbReference>
<gene>
    <name evidence="1" type="ORF">QYM36_019697</name>
</gene>
<comment type="caution">
    <text evidence="1">The sequence shown here is derived from an EMBL/GenBank/DDBJ whole genome shotgun (WGS) entry which is preliminary data.</text>
</comment>
<evidence type="ECO:0000313" key="2">
    <source>
        <dbReference type="Proteomes" id="UP001187531"/>
    </source>
</evidence>
<reference evidence="1" key="1">
    <citation type="submission" date="2023-07" db="EMBL/GenBank/DDBJ databases">
        <title>Chromosome-level genome assembly of Artemia franciscana.</title>
        <authorList>
            <person name="Jo E."/>
        </authorList>
    </citation>
    <scope>NUCLEOTIDE SEQUENCE</scope>
    <source>
        <tissue evidence="1">Whole body</tissue>
    </source>
</reference>
<evidence type="ECO:0000313" key="1">
    <source>
        <dbReference type="EMBL" id="KAK2701662.1"/>
    </source>
</evidence>
<organism evidence="1 2">
    <name type="scientific">Artemia franciscana</name>
    <name type="common">Brine shrimp</name>
    <name type="synonym">Artemia sanfranciscana</name>
    <dbReference type="NCBI Taxonomy" id="6661"/>
    <lineage>
        <taxon>Eukaryota</taxon>
        <taxon>Metazoa</taxon>
        <taxon>Ecdysozoa</taxon>
        <taxon>Arthropoda</taxon>
        <taxon>Crustacea</taxon>
        <taxon>Branchiopoda</taxon>
        <taxon>Anostraca</taxon>
        <taxon>Artemiidae</taxon>
        <taxon>Artemia</taxon>
    </lineage>
</organism>
<name>A0AA88HA58_ARTSF</name>
<accession>A0AA88HA58</accession>